<dbReference type="Pfam" id="PF25137">
    <property type="entry name" value="ADH_Fe_C"/>
    <property type="match status" value="1"/>
</dbReference>
<keyword evidence="4" id="KW-0520">NAD</keyword>
<dbReference type="PANTHER" id="PTHR11496">
    <property type="entry name" value="ALCOHOL DEHYDROGENASE"/>
    <property type="match status" value="1"/>
</dbReference>
<feature type="domain" description="Alcohol dehydrogenase iron-type/glycerol dehydrogenase GldA" evidence="5">
    <location>
        <begin position="24"/>
        <end position="190"/>
    </location>
</feature>
<reference evidence="7" key="1">
    <citation type="submission" date="2023-01" db="EMBL/GenBank/DDBJ databases">
        <title>Vibrio sp. CB1-14 genome sequencing.</title>
        <authorList>
            <person name="Otstavnykh N."/>
            <person name="Isaeva M."/>
            <person name="Meleshko D."/>
        </authorList>
    </citation>
    <scope>NUCLEOTIDE SEQUENCE</scope>
    <source>
        <strain evidence="7">CB1-14</strain>
    </source>
</reference>
<dbReference type="PANTHER" id="PTHR11496:SF102">
    <property type="entry name" value="ALCOHOL DEHYDROGENASE 4"/>
    <property type="match status" value="1"/>
</dbReference>
<dbReference type="InterPro" id="IPR018211">
    <property type="entry name" value="ADH_Fe_CS"/>
</dbReference>
<dbReference type="Gene3D" id="3.40.50.1970">
    <property type="match status" value="1"/>
</dbReference>
<gene>
    <name evidence="7" type="ORF">PG915_22490</name>
</gene>
<dbReference type="PROSITE" id="PS00060">
    <property type="entry name" value="ADH_IRON_2"/>
    <property type="match status" value="1"/>
</dbReference>
<dbReference type="GO" id="GO:0046872">
    <property type="term" value="F:metal ion binding"/>
    <property type="evidence" value="ECO:0007669"/>
    <property type="project" value="InterPro"/>
</dbReference>
<dbReference type="Gene3D" id="1.20.1090.10">
    <property type="entry name" value="Dehydroquinate synthase-like - alpha domain"/>
    <property type="match status" value="1"/>
</dbReference>
<name>A0AAU8BNV8_9VIBR</name>
<dbReference type="FunFam" id="1.20.1090.10:FF:000001">
    <property type="entry name" value="Aldehyde-alcohol dehydrogenase"/>
    <property type="match status" value="1"/>
</dbReference>
<evidence type="ECO:0000256" key="4">
    <source>
        <dbReference type="ARBA" id="ARBA00023027"/>
    </source>
</evidence>
<dbReference type="RefSeq" id="WP_353499205.1">
    <property type="nucleotide sequence ID" value="NZ_CP115921.1"/>
</dbReference>
<dbReference type="KEGG" id="vck:PG915_22490"/>
<evidence type="ECO:0000256" key="2">
    <source>
        <dbReference type="ARBA" id="ARBA00007358"/>
    </source>
</evidence>
<evidence type="ECO:0000313" key="7">
    <source>
        <dbReference type="EMBL" id="XCD18049.1"/>
    </source>
</evidence>
<accession>A0AAU8BNV8</accession>
<evidence type="ECO:0000256" key="1">
    <source>
        <dbReference type="ARBA" id="ARBA00001962"/>
    </source>
</evidence>
<dbReference type="InterPro" id="IPR056798">
    <property type="entry name" value="ADH_Fe_C"/>
</dbReference>
<dbReference type="GO" id="GO:0004022">
    <property type="term" value="F:alcohol dehydrogenase (NAD+) activity"/>
    <property type="evidence" value="ECO:0007669"/>
    <property type="project" value="TreeGrafter"/>
</dbReference>
<evidence type="ECO:0000256" key="3">
    <source>
        <dbReference type="ARBA" id="ARBA00023002"/>
    </source>
</evidence>
<comment type="similarity">
    <text evidence="2">Belongs to the iron-containing alcohol dehydrogenase family.</text>
</comment>
<evidence type="ECO:0000259" key="6">
    <source>
        <dbReference type="Pfam" id="PF25137"/>
    </source>
</evidence>
<organism evidence="7">
    <name type="scientific">Vibrio chaetopteri</name>
    <dbReference type="NCBI Taxonomy" id="3016528"/>
    <lineage>
        <taxon>Bacteria</taxon>
        <taxon>Pseudomonadati</taxon>
        <taxon>Pseudomonadota</taxon>
        <taxon>Gammaproteobacteria</taxon>
        <taxon>Vibrionales</taxon>
        <taxon>Vibrionaceae</taxon>
        <taxon>Vibrio</taxon>
    </lineage>
</organism>
<keyword evidence="3" id="KW-0560">Oxidoreductase</keyword>
<dbReference type="CDD" id="cd08189">
    <property type="entry name" value="Fe-ADH-like"/>
    <property type="match status" value="1"/>
</dbReference>
<dbReference type="Pfam" id="PF00465">
    <property type="entry name" value="Fe-ADH"/>
    <property type="match status" value="1"/>
</dbReference>
<comment type="cofactor">
    <cofactor evidence="1">
        <name>Fe cation</name>
        <dbReference type="ChEBI" id="CHEBI:24875"/>
    </cofactor>
</comment>
<dbReference type="FunFam" id="3.40.50.1970:FF:000003">
    <property type="entry name" value="Alcohol dehydrogenase, iron-containing"/>
    <property type="match status" value="1"/>
</dbReference>
<dbReference type="EMBL" id="CP115921">
    <property type="protein sequence ID" value="XCD18049.1"/>
    <property type="molecule type" value="Genomic_DNA"/>
</dbReference>
<dbReference type="InterPro" id="IPR001670">
    <property type="entry name" value="ADH_Fe/GldA"/>
</dbReference>
<evidence type="ECO:0000259" key="5">
    <source>
        <dbReference type="Pfam" id="PF00465"/>
    </source>
</evidence>
<dbReference type="InterPro" id="IPR039697">
    <property type="entry name" value="Alcohol_dehydrogenase_Fe"/>
</dbReference>
<protein>
    <submittedName>
        <fullName evidence="7">Iron-containing alcohol dehydrogenase</fullName>
    </submittedName>
</protein>
<dbReference type="SUPFAM" id="SSF56796">
    <property type="entry name" value="Dehydroquinate synthase-like"/>
    <property type="match status" value="1"/>
</dbReference>
<dbReference type="AlphaFoldDB" id="A0AAU8BNV8"/>
<sequence length="389" mass="41937">MFQYKAVIAISKQINKLINIPFPDVHQGFGAVDSVGQILAKKGMKKPLIVTDKTLVSLGIADKVIASLNESGLECAVFDGVEPDPCVASVEWGFKIYQDNHCDCIIALGGGSPMDCAKIIGAKAVRNIDVRQMAGQLKIRKKLPHLIAIPTTAGTGSEATLAAVISDKENNAKFAVIDPSLVPKDAILDPALMAALPASITAATGMDALTHAIEAYLGGYSTTLTDKYAEDAIKSIFKNLPLAYTDGENMVAREWMAVASYQAGCSFTRAFVGYVHAIAHQLGALYHVPHGLANAVLLPHILRFNLSACEQKFESMAKMVGLNTGLEFIEAVEQMNDTLNIPKTINQLKAEDFAEISKRALKEAHGTYPVPRYMTPAQCENILRKLLPN</sequence>
<proteinExistence type="inferred from homology"/>
<feature type="domain" description="Fe-containing alcohol dehydrogenase-like C-terminal" evidence="6">
    <location>
        <begin position="201"/>
        <end position="386"/>
    </location>
</feature>
<dbReference type="PROSITE" id="PS00913">
    <property type="entry name" value="ADH_IRON_1"/>
    <property type="match status" value="1"/>
</dbReference>